<gene>
    <name evidence="2" type="ORF">HPP92_023746</name>
</gene>
<dbReference type="Gene3D" id="3.40.630.30">
    <property type="match status" value="1"/>
</dbReference>
<sequence>MLLERGDELITVAAFRVYGEKIAEMPLVGTRAKYRRQGMCRLLVNELEMLLVSLGVERLLLPAVPQLLETWTTKFGFAILNNADRLSLLNYTFLNFQDTTMCQKRLGEAPSIQSKPEDGSNGSVEDIDSGNVALPCFNSMASPVHTEAGPVLTEAGIYNQTSPSTSSKLHLNTVNCHDLAQPSVQNEMDQNTSGLLYTGQKELLTSHSRKAIVMAFRSEKANLCCIMHEYHQHCKQNGK</sequence>
<dbReference type="GO" id="GO:0005634">
    <property type="term" value="C:nucleus"/>
    <property type="evidence" value="ECO:0007669"/>
    <property type="project" value="TreeGrafter"/>
</dbReference>
<reference evidence="2 3" key="1">
    <citation type="journal article" date="2020" name="Nat. Food">
        <title>A phased Vanilla planifolia genome enables genetic improvement of flavour and production.</title>
        <authorList>
            <person name="Hasing T."/>
            <person name="Tang H."/>
            <person name="Brym M."/>
            <person name="Khazi F."/>
            <person name="Huang T."/>
            <person name="Chambers A.H."/>
        </authorList>
    </citation>
    <scope>NUCLEOTIDE SEQUENCE [LARGE SCALE GENOMIC DNA]</scope>
    <source>
        <tissue evidence="2">Leaf</tissue>
    </source>
</reference>
<keyword evidence="3" id="KW-1185">Reference proteome</keyword>
<dbReference type="InterPro" id="IPR000182">
    <property type="entry name" value="GNAT_dom"/>
</dbReference>
<comment type="caution">
    <text evidence="2">The sequence shown here is derived from an EMBL/GenBank/DDBJ whole genome shotgun (WGS) entry which is preliminary data.</text>
</comment>
<organism evidence="2 3">
    <name type="scientific">Vanilla planifolia</name>
    <name type="common">Vanilla</name>
    <dbReference type="NCBI Taxonomy" id="51239"/>
    <lineage>
        <taxon>Eukaryota</taxon>
        <taxon>Viridiplantae</taxon>
        <taxon>Streptophyta</taxon>
        <taxon>Embryophyta</taxon>
        <taxon>Tracheophyta</taxon>
        <taxon>Spermatophyta</taxon>
        <taxon>Magnoliopsida</taxon>
        <taxon>Liliopsida</taxon>
        <taxon>Asparagales</taxon>
        <taxon>Orchidaceae</taxon>
        <taxon>Vanilloideae</taxon>
        <taxon>Vanilleae</taxon>
        <taxon>Vanilla</taxon>
    </lineage>
</organism>
<dbReference type="GO" id="GO:0016747">
    <property type="term" value="F:acyltransferase activity, transferring groups other than amino-acyl groups"/>
    <property type="evidence" value="ECO:0007669"/>
    <property type="project" value="InterPro"/>
</dbReference>
<dbReference type="Pfam" id="PF23209">
    <property type="entry name" value="IDM1_C"/>
    <property type="match status" value="1"/>
</dbReference>
<dbReference type="OrthoDB" id="6513042at2759"/>
<dbReference type="PANTHER" id="PTHR46309:SF12">
    <property type="entry name" value="GB|AAC80581.1"/>
    <property type="match status" value="1"/>
</dbReference>
<dbReference type="GO" id="GO:0003714">
    <property type="term" value="F:transcription corepressor activity"/>
    <property type="evidence" value="ECO:0007669"/>
    <property type="project" value="InterPro"/>
</dbReference>
<name>A0A835UD55_VANPL</name>
<accession>A0A835UD55</accession>
<dbReference type="AlphaFoldDB" id="A0A835UD55"/>
<dbReference type="Proteomes" id="UP000636800">
    <property type="component" value="Chromosome 12"/>
</dbReference>
<feature type="domain" description="N-acetyltransferase" evidence="1">
    <location>
        <begin position="1"/>
        <end position="95"/>
    </location>
</feature>
<protein>
    <recommendedName>
        <fullName evidence="1">N-acetyltransferase domain-containing protein</fullName>
    </recommendedName>
</protein>
<dbReference type="SUPFAM" id="SSF55729">
    <property type="entry name" value="Acyl-CoA N-acyltransferases (Nat)"/>
    <property type="match status" value="1"/>
</dbReference>
<dbReference type="GO" id="GO:0006357">
    <property type="term" value="P:regulation of transcription by RNA polymerase II"/>
    <property type="evidence" value="ECO:0007669"/>
    <property type="project" value="TreeGrafter"/>
</dbReference>
<evidence type="ECO:0000313" key="3">
    <source>
        <dbReference type="Proteomes" id="UP000636800"/>
    </source>
</evidence>
<dbReference type="InterPro" id="IPR042163">
    <property type="entry name" value="PHF12"/>
</dbReference>
<evidence type="ECO:0000259" key="1">
    <source>
        <dbReference type="PROSITE" id="PS51186"/>
    </source>
</evidence>
<dbReference type="EMBL" id="JADCNL010000012">
    <property type="protein sequence ID" value="KAG0458589.1"/>
    <property type="molecule type" value="Genomic_DNA"/>
</dbReference>
<dbReference type="CDD" id="cd04301">
    <property type="entry name" value="NAT_SF"/>
    <property type="match status" value="1"/>
</dbReference>
<proteinExistence type="predicted"/>
<evidence type="ECO:0000313" key="2">
    <source>
        <dbReference type="EMBL" id="KAG0458589.1"/>
    </source>
</evidence>
<dbReference type="PROSITE" id="PS51186">
    <property type="entry name" value="GNAT"/>
    <property type="match status" value="1"/>
</dbReference>
<dbReference type="InterPro" id="IPR016181">
    <property type="entry name" value="Acyl_CoA_acyltransferase"/>
</dbReference>
<dbReference type="PANTHER" id="PTHR46309">
    <property type="entry name" value="PHD FINGER PROTEIN 12"/>
    <property type="match status" value="1"/>
</dbReference>
<dbReference type="InterPro" id="IPR056511">
    <property type="entry name" value="IDM1_C"/>
</dbReference>